<keyword evidence="10" id="KW-0131">Cell cycle</keyword>
<dbReference type="GO" id="GO:0005634">
    <property type="term" value="C:nucleus"/>
    <property type="evidence" value="ECO:0007669"/>
    <property type="project" value="UniProtKB-SubCell"/>
</dbReference>
<reference evidence="15" key="2">
    <citation type="journal article" date="2021" name="Genome Biol. Evol.">
        <title>Developing a high-quality reference genome for a parasitic bivalve with doubly uniparental inheritance (Bivalvia: Unionida).</title>
        <authorList>
            <person name="Smith C.H."/>
        </authorList>
    </citation>
    <scope>NUCLEOTIDE SEQUENCE</scope>
    <source>
        <strain evidence="15">CHS0354</strain>
        <tissue evidence="15">Mantle</tissue>
    </source>
</reference>
<feature type="domain" description="Cyclin C-terminal" evidence="14">
    <location>
        <begin position="154"/>
        <end position="281"/>
    </location>
</feature>
<dbReference type="Gene3D" id="1.10.472.10">
    <property type="entry name" value="Cyclin-like"/>
    <property type="match status" value="2"/>
</dbReference>
<dbReference type="EMBL" id="JAEAOA010000200">
    <property type="protein sequence ID" value="KAK3595043.1"/>
    <property type="molecule type" value="Genomic_DNA"/>
</dbReference>
<comment type="caution">
    <text evidence="15">The sequence shown here is derived from an EMBL/GenBank/DDBJ whole genome shotgun (WGS) entry which is preliminary data.</text>
</comment>
<dbReference type="InterPro" id="IPR006671">
    <property type="entry name" value="Cyclin_N"/>
</dbReference>
<name>A0AAE0SP53_9BIVA</name>
<dbReference type="AlphaFoldDB" id="A0AAE0SP53"/>
<evidence type="ECO:0000256" key="8">
    <source>
        <dbReference type="ARBA" id="ARBA00023127"/>
    </source>
</evidence>
<dbReference type="InterPro" id="IPR039361">
    <property type="entry name" value="Cyclin"/>
</dbReference>
<dbReference type="SMART" id="SM01332">
    <property type="entry name" value="Cyclin_C"/>
    <property type="match status" value="1"/>
</dbReference>
<keyword evidence="6" id="KW-0132">Cell division</keyword>
<dbReference type="CDD" id="cd20516">
    <property type="entry name" value="CYCLIN_CCND_rpt2"/>
    <property type="match status" value="1"/>
</dbReference>
<dbReference type="CDD" id="cd20515">
    <property type="entry name" value="CYCLIN_CCND_rpt1"/>
    <property type="match status" value="1"/>
</dbReference>
<evidence type="ECO:0000256" key="6">
    <source>
        <dbReference type="ARBA" id="ARBA00022618"/>
    </source>
</evidence>
<keyword evidence="7" id="KW-0832">Ubl conjugation</keyword>
<evidence type="ECO:0000256" key="2">
    <source>
        <dbReference type="ARBA" id="ARBA00004496"/>
    </source>
</evidence>
<evidence type="ECO:0000256" key="5">
    <source>
        <dbReference type="ARBA" id="ARBA00022553"/>
    </source>
</evidence>
<evidence type="ECO:0000256" key="3">
    <source>
        <dbReference type="ARBA" id="ARBA00009065"/>
    </source>
</evidence>
<evidence type="ECO:0000256" key="10">
    <source>
        <dbReference type="ARBA" id="ARBA00023306"/>
    </source>
</evidence>
<dbReference type="SUPFAM" id="SSF47954">
    <property type="entry name" value="Cyclin-like"/>
    <property type="match status" value="2"/>
</dbReference>
<evidence type="ECO:0000259" key="13">
    <source>
        <dbReference type="SMART" id="SM00385"/>
    </source>
</evidence>
<keyword evidence="4" id="KW-0963">Cytoplasm</keyword>
<feature type="region of interest" description="Disordered" evidence="12">
    <location>
        <begin position="266"/>
        <end position="295"/>
    </location>
</feature>
<dbReference type="Pfam" id="PF00134">
    <property type="entry name" value="Cyclin_N"/>
    <property type="match status" value="1"/>
</dbReference>
<dbReference type="InterPro" id="IPR013763">
    <property type="entry name" value="Cyclin-like_dom"/>
</dbReference>
<dbReference type="SMART" id="SM00385">
    <property type="entry name" value="CYCLIN"/>
    <property type="match status" value="1"/>
</dbReference>
<evidence type="ECO:0000256" key="4">
    <source>
        <dbReference type="ARBA" id="ARBA00022490"/>
    </source>
</evidence>
<keyword evidence="5" id="KW-0597">Phosphoprotein</keyword>
<dbReference type="InterPro" id="IPR048258">
    <property type="entry name" value="Cyclins_cyclin-box"/>
</dbReference>
<evidence type="ECO:0000256" key="9">
    <source>
        <dbReference type="ARBA" id="ARBA00023242"/>
    </source>
</evidence>
<proteinExistence type="inferred from homology"/>
<dbReference type="InterPro" id="IPR036915">
    <property type="entry name" value="Cyclin-like_sf"/>
</dbReference>
<keyword evidence="16" id="KW-1185">Reference proteome</keyword>
<reference evidence="15" key="1">
    <citation type="journal article" date="2021" name="Genome Biol. Evol.">
        <title>A High-Quality Reference Genome for a Parasitic Bivalve with Doubly Uniparental Inheritance (Bivalvia: Unionida).</title>
        <authorList>
            <person name="Smith C.H."/>
        </authorList>
    </citation>
    <scope>NUCLEOTIDE SEQUENCE</scope>
    <source>
        <strain evidence="15">CHS0354</strain>
    </source>
</reference>
<comment type="similarity">
    <text evidence="3">Belongs to the cyclin family. Cyclin D subfamily.</text>
</comment>
<dbReference type="FunFam" id="1.10.472.10:FF:000120">
    <property type="entry name" value="G1/S-specific cyclin-D1"/>
    <property type="match status" value="1"/>
</dbReference>
<evidence type="ECO:0000256" key="7">
    <source>
        <dbReference type="ARBA" id="ARBA00022843"/>
    </source>
</evidence>
<evidence type="ECO:0000256" key="12">
    <source>
        <dbReference type="SAM" id="MobiDB-lite"/>
    </source>
</evidence>
<dbReference type="PROSITE" id="PS00292">
    <property type="entry name" value="CYCLINS"/>
    <property type="match status" value="1"/>
</dbReference>
<accession>A0AAE0SP53</accession>
<dbReference type="PANTHER" id="PTHR10177">
    <property type="entry name" value="CYCLINS"/>
    <property type="match status" value="1"/>
</dbReference>
<evidence type="ECO:0000313" key="15">
    <source>
        <dbReference type="EMBL" id="KAK3595043.1"/>
    </source>
</evidence>
<evidence type="ECO:0000256" key="11">
    <source>
        <dbReference type="RuleBase" id="RU000383"/>
    </source>
</evidence>
<keyword evidence="9" id="KW-0539">Nucleus</keyword>
<dbReference type="InterPro" id="IPR004367">
    <property type="entry name" value="Cyclin_C-dom"/>
</dbReference>
<evidence type="ECO:0008006" key="17">
    <source>
        <dbReference type="Google" id="ProtNLM"/>
    </source>
</evidence>
<gene>
    <name evidence="15" type="ORF">CHS0354_002321</name>
</gene>
<protein>
    <recommendedName>
        <fullName evidence="17">Cyclin D2</fullName>
    </recommendedName>
</protein>
<evidence type="ECO:0000313" key="16">
    <source>
        <dbReference type="Proteomes" id="UP001195483"/>
    </source>
</evidence>
<dbReference type="Pfam" id="PF02984">
    <property type="entry name" value="Cyclin_C"/>
    <property type="match status" value="1"/>
</dbReference>
<evidence type="ECO:0000256" key="1">
    <source>
        <dbReference type="ARBA" id="ARBA00004123"/>
    </source>
</evidence>
<feature type="compositionally biased region" description="Polar residues" evidence="12">
    <location>
        <begin position="273"/>
        <end position="289"/>
    </location>
</feature>
<feature type="domain" description="Cyclin-like" evidence="13">
    <location>
        <begin position="61"/>
        <end position="145"/>
    </location>
</feature>
<keyword evidence="8 11" id="KW-0195">Cyclin</keyword>
<organism evidence="15 16">
    <name type="scientific">Potamilus streckersoni</name>
    <dbReference type="NCBI Taxonomy" id="2493646"/>
    <lineage>
        <taxon>Eukaryota</taxon>
        <taxon>Metazoa</taxon>
        <taxon>Spiralia</taxon>
        <taxon>Lophotrochozoa</taxon>
        <taxon>Mollusca</taxon>
        <taxon>Bivalvia</taxon>
        <taxon>Autobranchia</taxon>
        <taxon>Heteroconchia</taxon>
        <taxon>Palaeoheterodonta</taxon>
        <taxon>Unionida</taxon>
        <taxon>Unionoidea</taxon>
        <taxon>Unionidae</taxon>
        <taxon>Ambleminae</taxon>
        <taxon>Lampsilini</taxon>
        <taxon>Potamilus</taxon>
    </lineage>
</organism>
<evidence type="ECO:0000259" key="14">
    <source>
        <dbReference type="SMART" id="SM01332"/>
    </source>
</evidence>
<dbReference type="Proteomes" id="UP001195483">
    <property type="component" value="Unassembled WGS sequence"/>
</dbReference>
<sequence>MDLMCVEAESHRRAYEDPVLLSDNRVLHNLLALEDKYMPNSAYFKCVQTDVKRYMRKMVAQWMYEVCDEQKCEEEVFPLSMNYLDRFLSIIDTPRTRLQLLGAVCMFIASKLKETNPLTAEKLVIYTDNSITLQDLKDMELILLNKLKWDLSAITPHDFVEQILCRLSLGKEKAETIKKHAQAFIALCVTDCEFMMYPPSMIAAGSVGAAIHGLNRTSPHIDYELLEKLHQITGIEIECLRSCQEQIEQTLALNLSKMAAMGSTKTDQHSHHLSMSTRHLKEQPTTPTDVQDVIF</sequence>
<dbReference type="GO" id="GO:0005737">
    <property type="term" value="C:cytoplasm"/>
    <property type="evidence" value="ECO:0007669"/>
    <property type="project" value="UniProtKB-SubCell"/>
</dbReference>
<comment type="subcellular location">
    <subcellularLocation>
        <location evidence="2">Cytoplasm</location>
    </subcellularLocation>
    <subcellularLocation>
        <location evidence="1">Nucleus</location>
    </subcellularLocation>
</comment>
<dbReference type="GO" id="GO:0051301">
    <property type="term" value="P:cell division"/>
    <property type="evidence" value="ECO:0007669"/>
    <property type="project" value="UniProtKB-KW"/>
</dbReference>
<reference evidence="15" key="3">
    <citation type="submission" date="2023-05" db="EMBL/GenBank/DDBJ databases">
        <authorList>
            <person name="Smith C.H."/>
        </authorList>
    </citation>
    <scope>NUCLEOTIDE SEQUENCE</scope>
    <source>
        <strain evidence="15">CHS0354</strain>
        <tissue evidence="15">Mantle</tissue>
    </source>
</reference>